<proteinExistence type="predicted"/>
<organism evidence="2 3">
    <name type="scientific">Roseinatronobacter domitianus</name>
    <dbReference type="NCBI Taxonomy" id="2940293"/>
    <lineage>
        <taxon>Bacteria</taxon>
        <taxon>Pseudomonadati</taxon>
        <taxon>Pseudomonadota</taxon>
        <taxon>Alphaproteobacteria</taxon>
        <taxon>Rhodobacterales</taxon>
        <taxon>Paracoccaceae</taxon>
        <taxon>Roseinatronobacter</taxon>
    </lineage>
</organism>
<reference evidence="2 3" key="1">
    <citation type="submission" date="2022-05" db="EMBL/GenBank/DDBJ databases">
        <title>Seasonal and diel survey of microbial diversity of the Tyrrhenian coast.</title>
        <authorList>
            <person name="Gattoni G."/>
            <person name="Corral P."/>
        </authorList>
    </citation>
    <scope>NUCLEOTIDE SEQUENCE [LARGE SCALE GENOMIC DNA]</scope>
    <source>
        <strain evidence="2 3">V10</strain>
    </source>
</reference>
<dbReference type="CDD" id="cd00761">
    <property type="entry name" value="Glyco_tranf_GTA_type"/>
    <property type="match status" value="1"/>
</dbReference>
<comment type="caution">
    <text evidence="2">The sequence shown here is derived from an EMBL/GenBank/DDBJ whole genome shotgun (WGS) entry which is preliminary data.</text>
</comment>
<dbReference type="GO" id="GO:0016757">
    <property type="term" value="F:glycosyltransferase activity"/>
    <property type="evidence" value="ECO:0007669"/>
    <property type="project" value="UniProtKB-KW"/>
</dbReference>
<evidence type="ECO:0000313" key="2">
    <source>
        <dbReference type="EMBL" id="MCL1629154.1"/>
    </source>
</evidence>
<name>A0ABT0M2T8_9RHOB</name>
<dbReference type="EMBL" id="JALZWP010000009">
    <property type="protein sequence ID" value="MCL1629154.1"/>
    <property type="molecule type" value="Genomic_DNA"/>
</dbReference>
<dbReference type="Pfam" id="PF00535">
    <property type="entry name" value="Glycos_transf_2"/>
    <property type="match status" value="1"/>
</dbReference>
<keyword evidence="2" id="KW-0328">Glycosyltransferase</keyword>
<dbReference type="SUPFAM" id="SSF53448">
    <property type="entry name" value="Nucleotide-diphospho-sugar transferases"/>
    <property type="match status" value="1"/>
</dbReference>
<sequence length="290" mass="31623">MTGTPLISVIAPSYHDWPRARMLVAALLAQSVTDFEILLVNNAPDDPPPADFPQDPRLQILTEARPGSYAARNRGAASARGRFLAFTDSDCLPNPDWLAAFLHCAESHDGLISGAVQMFSTAHDMTDLNWAESYDFFFGINQDIYVRDGVAATASLFMPRALFEDTRGFDASLKSGGDVEFCKRAARQYSGPGPALVYCPQAILRHPLRSDLAALLIKARRVAGGRAARDGWRALPITLAPPVVRFRILLKKQSPGGTAKLKAAALILRIKALEISETLAVLVLRRAPMR</sequence>
<dbReference type="InterPro" id="IPR050834">
    <property type="entry name" value="Glycosyltransf_2"/>
</dbReference>
<dbReference type="EC" id="2.4.-.-" evidence="2"/>
<dbReference type="PANTHER" id="PTHR43685:SF2">
    <property type="entry name" value="GLYCOSYLTRANSFERASE 2-LIKE DOMAIN-CONTAINING PROTEIN"/>
    <property type="match status" value="1"/>
</dbReference>
<evidence type="ECO:0000313" key="3">
    <source>
        <dbReference type="Proteomes" id="UP001202550"/>
    </source>
</evidence>
<accession>A0ABT0M2T8</accession>
<keyword evidence="2" id="KW-0808">Transferase</keyword>
<dbReference type="Gene3D" id="3.90.550.10">
    <property type="entry name" value="Spore Coat Polysaccharide Biosynthesis Protein SpsA, Chain A"/>
    <property type="match status" value="1"/>
</dbReference>
<evidence type="ECO:0000259" key="1">
    <source>
        <dbReference type="Pfam" id="PF00535"/>
    </source>
</evidence>
<dbReference type="RefSeq" id="WP_249058601.1">
    <property type="nucleotide sequence ID" value="NZ_JALZWP010000009.1"/>
</dbReference>
<feature type="domain" description="Glycosyltransferase 2-like" evidence="1">
    <location>
        <begin position="8"/>
        <end position="123"/>
    </location>
</feature>
<dbReference type="InterPro" id="IPR029044">
    <property type="entry name" value="Nucleotide-diphossugar_trans"/>
</dbReference>
<dbReference type="PANTHER" id="PTHR43685">
    <property type="entry name" value="GLYCOSYLTRANSFERASE"/>
    <property type="match status" value="1"/>
</dbReference>
<dbReference type="Proteomes" id="UP001202550">
    <property type="component" value="Unassembled WGS sequence"/>
</dbReference>
<protein>
    <submittedName>
        <fullName evidence="2">Glycosyltransferase</fullName>
        <ecNumber evidence="2">2.4.-.-</ecNumber>
    </submittedName>
</protein>
<keyword evidence="3" id="KW-1185">Reference proteome</keyword>
<gene>
    <name evidence="2" type="ORF">M3N55_10460</name>
</gene>
<dbReference type="InterPro" id="IPR001173">
    <property type="entry name" value="Glyco_trans_2-like"/>
</dbReference>